<dbReference type="Pfam" id="PF18759">
    <property type="entry name" value="Plavaka"/>
    <property type="match status" value="1"/>
</dbReference>
<keyword evidence="3" id="KW-1185">Reference proteome</keyword>
<comment type="caution">
    <text evidence="2">The sequence shown here is derived from an EMBL/GenBank/DDBJ whole genome shotgun (WGS) entry which is preliminary data.</text>
</comment>
<organism evidence="2 3">
    <name type="scientific">Cerrena zonata</name>
    <dbReference type="NCBI Taxonomy" id="2478898"/>
    <lineage>
        <taxon>Eukaryota</taxon>
        <taxon>Fungi</taxon>
        <taxon>Dikarya</taxon>
        <taxon>Basidiomycota</taxon>
        <taxon>Agaricomycotina</taxon>
        <taxon>Agaricomycetes</taxon>
        <taxon>Polyporales</taxon>
        <taxon>Cerrenaceae</taxon>
        <taxon>Cerrena</taxon>
    </lineage>
</organism>
<evidence type="ECO:0000256" key="1">
    <source>
        <dbReference type="SAM" id="MobiDB-lite"/>
    </source>
</evidence>
<sequence>MDVDFDPPFPSEPDITPDAIVPSTSIEPPTLGRGQRKKRPTWKVIEQHHSSAAISVAPTVTEPLPPQAPMPQFDTHAGRVDHYGLYAKYLSPIPTTSPTYFTPTPIHFIEPASRVPERLRRRALPPSPTDGTSLKLNLSPTHAFSSPSAELIMNWHWSSKTKSLEDTNLLVHSVFRHIKADELVNFDARRETRLFDMSISDLKDGWREISVKIQVPDGKPHPLDGSSPIPVFTVDGLVYRSITEVIKQVWSSPESAEFQYVPFRQFWTHGTSEEHDRVYGELFTSEAFNEVYEELQSLPPEPDCGLERVVCALMSYSDSTHLASFGDAALWPVYLYFGNQSKYLRACPSSGSCHHIAYIPKLPDRFHDWYLDLTGEGPPAEVLTHCRRELMHAVWRVLLDDDFVHACRHGIVMKCPDGQLRRVYPRILTYSADYPEKALLATIRNLGKTPCPRCTMTKERIKELGTAHDIARCVNLARHDNHPLRATIKRARAAIYERGKGVKSTAVEDLLGENSYVPTINAFSDRIGEFVKTFYLFVVDLLHEIELGVWKALLIHLIRMLVAIGGTVIQSFNERFRLIPTFGRSTIRRIRNNVSAMKKIAARDFEDYLQCAIPVLEGLFPDRSHDRAIQDLIFILAEWHANAKLRLHTTTTVDILSKLTHSFGVRIRHFATHLSASYDTRELPKEEAARIRRRAKLTSKTPVRTPPTPTSVATSPPNKVKRFNLSTYKLHAMGDYANTITRFGTTDSYSTQAGELEHRSVKRYYGRTNKIEHTRQIARMYRRERILKRALEQRLQLREKRKETRRQQSLNDHHHIAESRNFALKLGPWLKSMSVDVAFKDFLTQLLNHLVARLLYPGMADDGTKYDAADHAKIMIVNGRIFNHKTMQVNYTTYDMRREYDIVNANKHADIMTVASDFDAETMTSSSGHPFSYARVIGIYHAEVVHILPGNQANVHTVQFLRVHWYRRDTTFKAGFQHRRLNRIELMSHDEPGAFGFIDPDDVIRGVHVIPAFHYGTKIGIETEDSGSINSASPLFTPWTYYYVNCFVDRDMYMRFRGGGVGHVKVDINDPIPEEANPLDSADNMEQATETETGNDNSTNVEGDGEDENELEEDEQGEDEEDDLEEEQDEAEELTYVSGDDIEGDDSEIVNLVNDTLGYADL</sequence>
<protein>
    <submittedName>
        <fullName evidence="2">Uncharacterized protein</fullName>
    </submittedName>
</protein>
<evidence type="ECO:0000313" key="2">
    <source>
        <dbReference type="EMBL" id="KAK7682685.1"/>
    </source>
</evidence>
<evidence type="ECO:0000313" key="3">
    <source>
        <dbReference type="Proteomes" id="UP001385951"/>
    </source>
</evidence>
<dbReference type="Proteomes" id="UP001385951">
    <property type="component" value="Unassembled WGS sequence"/>
</dbReference>
<dbReference type="EMBL" id="JASBNA010000034">
    <property type="protein sequence ID" value="KAK7682685.1"/>
    <property type="molecule type" value="Genomic_DNA"/>
</dbReference>
<accession>A0AAW0FV05</accession>
<feature type="region of interest" description="Disordered" evidence="1">
    <location>
        <begin position="697"/>
        <end position="718"/>
    </location>
</feature>
<feature type="compositionally biased region" description="Polar residues" evidence="1">
    <location>
        <begin position="1084"/>
        <end position="1101"/>
    </location>
</feature>
<reference evidence="2 3" key="1">
    <citation type="submission" date="2022-09" db="EMBL/GenBank/DDBJ databases">
        <authorList>
            <person name="Palmer J.M."/>
        </authorList>
    </citation>
    <scope>NUCLEOTIDE SEQUENCE [LARGE SCALE GENOMIC DNA]</scope>
    <source>
        <strain evidence="2 3">DSM 7382</strain>
    </source>
</reference>
<name>A0AAW0FV05_9APHY</name>
<proteinExistence type="predicted"/>
<dbReference type="AlphaFoldDB" id="A0AAW0FV05"/>
<dbReference type="InterPro" id="IPR041078">
    <property type="entry name" value="Plavaka"/>
</dbReference>
<feature type="compositionally biased region" description="Acidic residues" evidence="1">
    <location>
        <begin position="1103"/>
        <end position="1133"/>
    </location>
</feature>
<gene>
    <name evidence="2" type="ORF">QCA50_014068</name>
</gene>
<feature type="region of interest" description="Disordered" evidence="1">
    <location>
        <begin position="1069"/>
        <end position="1148"/>
    </location>
</feature>
<feature type="region of interest" description="Disordered" evidence="1">
    <location>
        <begin position="1"/>
        <end position="39"/>
    </location>
</feature>